<feature type="domain" description="RING-type" evidence="11">
    <location>
        <begin position="177"/>
        <end position="215"/>
    </location>
</feature>
<keyword evidence="2 10" id="KW-0812">Transmembrane</keyword>
<dbReference type="OMA" id="HICFISV"/>
<feature type="transmembrane region" description="Helical" evidence="10">
    <location>
        <begin position="104"/>
        <end position="124"/>
    </location>
</feature>
<evidence type="ECO:0000256" key="1">
    <source>
        <dbReference type="ARBA" id="ARBA00004141"/>
    </source>
</evidence>
<dbReference type="InterPro" id="IPR001841">
    <property type="entry name" value="Znf_RING"/>
</dbReference>
<dbReference type="PROSITE" id="PS00518">
    <property type="entry name" value="ZF_RING_1"/>
    <property type="match status" value="1"/>
</dbReference>
<evidence type="ECO:0000313" key="13">
    <source>
        <dbReference type="Proteomes" id="UP000009022"/>
    </source>
</evidence>
<evidence type="ECO:0000256" key="3">
    <source>
        <dbReference type="ARBA" id="ARBA00022723"/>
    </source>
</evidence>
<dbReference type="Proteomes" id="UP000009022">
    <property type="component" value="Unassembled WGS sequence"/>
</dbReference>
<dbReference type="Gene3D" id="3.30.40.10">
    <property type="entry name" value="Zinc/RING finger domain, C3HC4 (zinc finger)"/>
    <property type="match status" value="1"/>
</dbReference>
<evidence type="ECO:0000256" key="4">
    <source>
        <dbReference type="ARBA" id="ARBA00022771"/>
    </source>
</evidence>
<feature type="transmembrane region" description="Helical" evidence="10">
    <location>
        <begin position="21"/>
        <end position="42"/>
    </location>
</feature>
<dbReference type="OrthoDB" id="9049620at2759"/>
<dbReference type="FunCoup" id="B3S4J2">
    <property type="interactions" value="1135"/>
</dbReference>
<dbReference type="RefSeq" id="XP_002115187.1">
    <property type="nucleotide sequence ID" value="XM_002115151.1"/>
</dbReference>
<keyword evidence="8 10" id="KW-0472">Membrane</keyword>
<dbReference type="CTD" id="6756399"/>
<dbReference type="PANTHER" id="PTHR15860:SF0">
    <property type="entry name" value="LP20373P"/>
    <property type="match status" value="1"/>
</dbReference>
<evidence type="ECO:0000256" key="6">
    <source>
        <dbReference type="ARBA" id="ARBA00022833"/>
    </source>
</evidence>
<keyword evidence="5" id="KW-0833">Ubl conjugation pathway</keyword>
<accession>B3S4J2</accession>
<dbReference type="InParanoid" id="B3S4J2"/>
<dbReference type="HOGENOM" id="CLU_039460_2_1_1"/>
<dbReference type="Pfam" id="PF13639">
    <property type="entry name" value="zf-RING_2"/>
    <property type="match status" value="1"/>
</dbReference>
<dbReference type="PhylomeDB" id="B3S4J2"/>
<evidence type="ECO:0000256" key="5">
    <source>
        <dbReference type="ARBA" id="ARBA00022786"/>
    </source>
</evidence>
<name>B3S4J2_TRIAD</name>
<evidence type="ECO:0000256" key="7">
    <source>
        <dbReference type="ARBA" id="ARBA00022989"/>
    </source>
</evidence>
<dbReference type="InterPro" id="IPR013083">
    <property type="entry name" value="Znf_RING/FYVE/PHD"/>
</dbReference>
<comment type="subcellular location">
    <subcellularLocation>
        <location evidence="1">Membrane</location>
        <topology evidence="1">Multi-pass membrane protein</topology>
    </subcellularLocation>
</comment>
<evidence type="ECO:0000256" key="9">
    <source>
        <dbReference type="PROSITE-ProRule" id="PRU00175"/>
    </source>
</evidence>
<feature type="transmembrane region" description="Helical" evidence="10">
    <location>
        <begin position="136"/>
        <end position="156"/>
    </location>
</feature>
<dbReference type="GeneID" id="6756399"/>
<dbReference type="GO" id="GO:0061630">
    <property type="term" value="F:ubiquitin protein ligase activity"/>
    <property type="evidence" value="ECO:0000318"/>
    <property type="project" value="GO_Central"/>
</dbReference>
<dbReference type="GO" id="GO:0008270">
    <property type="term" value="F:zinc ion binding"/>
    <property type="evidence" value="ECO:0007669"/>
    <property type="project" value="UniProtKB-KW"/>
</dbReference>
<gene>
    <name evidence="12" type="ORF">TRIADDRAFT_28618</name>
</gene>
<proteinExistence type="predicted"/>
<dbReference type="GO" id="GO:0016020">
    <property type="term" value="C:membrane"/>
    <property type="evidence" value="ECO:0007669"/>
    <property type="project" value="UniProtKB-SubCell"/>
</dbReference>
<dbReference type="STRING" id="10228.B3S4J2"/>
<dbReference type="SMART" id="SM00184">
    <property type="entry name" value="RING"/>
    <property type="match status" value="1"/>
</dbReference>
<dbReference type="PROSITE" id="PS50089">
    <property type="entry name" value="ZF_RING_2"/>
    <property type="match status" value="1"/>
</dbReference>
<dbReference type="KEGG" id="tad:TRIADDRAFT_28618"/>
<evidence type="ECO:0000259" key="11">
    <source>
        <dbReference type="PROSITE" id="PS50089"/>
    </source>
</evidence>
<feature type="transmembrane region" description="Helical" evidence="10">
    <location>
        <begin position="62"/>
        <end position="84"/>
    </location>
</feature>
<dbReference type="GO" id="GO:1904294">
    <property type="term" value="P:positive regulation of ERAD pathway"/>
    <property type="evidence" value="ECO:0007669"/>
    <property type="project" value="InterPro"/>
</dbReference>
<dbReference type="InterPro" id="IPR044235">
    <property type="entry name" value="RNFT1/2"/>
</dbReference>
<reference evidence="12 13" key="1">
    <citation type="journal article" date="2008" name="Nature">
        <title>The Trichoplax genome and the nature of placozoans.</title>
        <authorList>
            <person name="Srivastava M."/>
            <person name="Begovic E."/>
            <person name="Chapman J."/>
            <person name="Putnam N.H."/>
            <person name="Hellsten U."/>
            <person name="Kawashima T."/>
            <person name="Kuo A."/>
            <person name="Mitros T."/>
            <person name="Salamov A."/>
            <person name="Carpenter M.L."/>
            <person name="Signorovitch A.Y."/>
            <person name="Moreno M.A."/>
            <person name="Kamm K."/>
            <person name="Grimwood J."/>
            <person name="Schmutz J."/>
            <person name="Shapiro H."/>
            <person name="Grigoriev I.V."/>
            <person name="Buss L.W."/>
            <person name="Schierwater B."/>
            <person name="Dellaporta S.L."/>
            <person name="Rokhsar D.S."/>
        </authorList>
    </citation>
    <scope>NUCLEOTIDE SEQUENCE [LARGE SCALE GENOMIC DNA]</scope>
    <source>
        <strain evidence="12 13">Grell-BS-1999</strain>
    </source>
</reference>
<dbReference type="PANTHER" id="PTHR15860">
    <property type="entry name" value="UNCHARACTERIZED RING FINGER-CONTAINING PROTEIN"/>
    <property type="match status" value="1"/>
</dbReference>
<evidence type="ECO:0000256" key="2">
    <source>
        <dbReference type="ARBA" id="ARBA00022692"/>
    </source>
</evidence>
<dbReference type="eggNOG" id="KOG4638">
    <property type="taxonomic scope" value="Eukaryota"/>
</dbReference>
<organism evidence="12 13">
    <name type="scientific">Trichoplax adhaerens</name>
    <name type="common">Trichoplax reptans</name>
    <dbReference type="NCBI Taxonomy" id="10228"/>
    <lineage>
        <taxon>Eukaryota</taxon>
        <taxon>Metazoa</taxon>
        <taxon>Placozoa</taxon>
        <taxon>Uniplacotomia</taxon>
        <taxon>Trichoplacea</taxon>
        <taxon>Trichoplacidae</taxon>
        <taxon>Trichoplax</taxon>
    </lineage>
</organism>
<dbReference type="InterPro" id="IPR017907">
    <property type="entry name" value="Znf_RING_CS"/>
</dbReference>
<dbReference type="AlphaFoldDB" id="B3S4J2"/>
<keyword evidence="7 10" id="KW-1133">Transmembrane helix</keyword>
<keyword evidence="4 9" id="KW-0863">Zinc-finger</keyword>
<keyword evidence="3" id="KW-0479">Metal-binding</keyword>
<evidence type="ECO:0000256" key="10">
    <source>
        <dbReference type="SAM" id="Phobius"/>
    </source>
</evidence>
<dbReference type="EMBL" id="DS985249">
    <property type="protein sequence ID" value="EDV22643.1"/>
    <property type="molecule type" value="Genomic_DNA"/>
</dbReference>
<keyword evidence="6" id="KW-0862">Zinc</keyword>
<sequence length="236" mass="27924">TFVHGNNTVRRQVALKERRQFRILLWMIIFLLGNVLFIYYVFHEQQLYRCLYLMAANFKECTIWNVFWVVGITDYVIRFVTMMLKCLIASLCKRVIAFKMRGKYYMFLEHLSQLYRMLIPIPLWSKYFSENDDVGHVFSVASVAIYFAIKVCLLIFKQIQYGTTPTKEELIESGALCPICQEEIKEPIKLDCKHIFCDDCISLWFDRERSCPLCRARIAHGPMWRDGSTSAFIQVF</sequence>
<keyword evidence="13" id="KW-1185">Reference proteome</keyword>
<dbReference type="CDD" id="cd16532">
    <property type="entry name" value="RING-HC_RNFT1-like"/>
    <property type="match status" value="1"/>
</dbReference>
<feature type="non-terminal residue" evidence="12">
    <location>
        <position position="1"/>
    </location>
</feature>
<evidence type="ECO:0000313" key="12">
    <source>
        <dbReference type="EMBL" id="EDV22643.1"/>
    </source>
</evidence>
<protein>
    <recommendedName>
        <fullName evidence="11">RING-type domain-containing protein</fullName>
    </recommendedName>
</protein>
<evidence type="ECO:0000256" key="8">
    <source>
        <dbReference type="ARBA" id="ARBA00023136"/>
    </source>
</evidence>
<dbReference type="SUPFAM" id="SSF57850">
    <property type="entry name" value="RING/U-box"/>
    <property type="match status" value="1"/>
</dbReference>